<gene>
    <name evidence="1" type="ORF">NCER_100289</name>
</gene>
<organism evidence="2">
    <name type="scientific">Vairimorpha ceranae (strain BRL01)</name>
    <name type="common">Microsporidian parasite</name>
    <name type="synonym">Nosema ceranae</name>
    <dbReference type="NCBI Taxonomy" id="578460"/>
    <lineage>
        <taxon>Eukaryota</taxon>
        <taxon>Fungi</taxon>
        <taxon>Fungi incertae sedis</taxon>
        <taxon>Microsporidia</taxon>
        <taxon>Nosematidae</taxon>
        <taxon>Vairimorpha</taxon>
    </lineage>
</organism>
<dbReference type="EMBL" id="ACOL01000013">
    <property type="protein sequence ID" value="EEQ82923.1"/>
    <property type="molecule type" value="Genomic_DNA"/>
</dbReference>
<evidence type="ECO:0000313" key="1">
    <source>
        <dbReference type="EMBL" id="EEQ82923.1"/>
    </source>
</evidence>
<evidence type="ECO:0000313" key="2">
    <source>
        <dbReference type="Proteomes" id="UP000009082"/>
    </source>
</evidence>
<accession>C4V769</accession>
<protein>
    <submittedName>
        <fullName evidence="1">Uncharacterized protein</fullName>
    </submittedName>
</protein>
<sequence length="746" mass="87772">MNFYITPYMKLEKLYKELSTNPKVIKDIEIEIDALIKDESLDKTFMLFKSNIVELRIYALKIIEERLKYKKSANLSLDMEISAMKSIILIDTSDKTAEVFAKLGIYEWPKTFIDFFQIIIDLISNKQEMGYKILYNFLYLLNYSQEINDKRKNELKRAVGMIYKGYMQLFEDSFASIIIPILTESLKILPKDFDYSIIYRRGYEFPNKTIEFINDMGNLLNLEDVIELSSKMPVSVGMLIYFSSLKNKAPKTSNVTKMYEYVFKGLRGDLSTFILSIEFWTKFFCLKNQDQFVEQVLTEVLYIFVNLDEQNRLEVESEVYGLYNVLVKNYSAVVFTFIKKNGDLLPKRLCLFFIKKIYDTMQKNNLEGDMKTLVFKNPLLNGTILELSNDVNAVECIQFLDFSDKDSEKLCIRIINKFAVNEFLLNQIIERCIFKDKENANELIVECCIKLGKIETFEEPWDKNKFIRFFYYLKYVPLKVIQYTNSYLKAFIEHSPFDRCFSILKMLNNVPKEVYEKIYEDIFRYPYEDLNCFNRDLLIFFELQDPFIRREIDRILYDWNILDNTDSLILCTRSLISVFSEGVNKSNTTGMPFNSINSLFDLLRIEDPGIIRKICDVFYSYKGRYDVKKALYFLLVNYNSSHVEASHINISAALTKCIKEEGGAEALNEILSGIPLDNCINLRTECLQYNTKRGQMLVRNFLHNFKGKPLNTLYEDNFKVTEQNFINSDNKKTKGIDFQIDRTFFG</sequence>
<dbReference type="VEuPathDB" id="MicrosporidiaDB:NCER_100289"/>
<name>C4V769_VAIC1</name>
<dbReference type="OMA" id="APFDRCF"/>
<dbReference type="Proteomes" id="UP000009082">
    <property type="component" value="Unassembled WGS sequence"/>
</dbReference>
<dbReference type="KEGG" id="nce:NCER_100289"/>
<dbReference type="OrthoDB" id="2188332at2759"/>
<dbReference type="AlphaFoldDB" id="C4V769"/>
<dbReference type="InParanoid" id="C4V769"/>
<reference evidence="2" key="1">
    <citation type="journal article" date="2009" name="PLoS Pathog.">
        <title>Genomic analyses of the microsporidian Nosema ceranae, an emergent pathogen of honey bees.</title>
        <authorList>
            <person name="Cornman R.S."/>
            <person name="Chen Y.P."/>
            <person name="Schatz M.C."/>
            <person name="Street C."/>
            <person name="Zhao Y."/>
            <person name="Desany B."/>
            <person name="Egholm M."/>
            <person name="Hutchison S."/>
            <person name="Pettis J.S."/>
            <person name="Lipkin W.I."/>
            <person name="Evans J.D."/>
        </authorList>
    </citation>
    <scope>NUCLEOTIDE SEQUENCE [LARGE SCALE GENOMIC DNA]</scope>
    <source>
        <strain evidence="2">BRL01</strain>
    </source>
</reference>
<proteinExistence type="predicted"/>
<dbReference type="HOGENOM" id="CLU_022546_0_0_1"/>